<accession>A0A3Q2DCJ7</accession>
<evidence type="ECO:0000313" key="3">
    <source>
        <dbReference type="Ensembl" id="ENSCVAP00000016771.1"/>
    </source>
</evidence>
<reference evidence="3" key="1">
    <citation type="submission" date="2025-08" db="UniProtKB">
        <authorList>
            <consortium name="Ensembl"/>
        </authorList>
    </citation>
    <scope>IDENTIFICATION</scope>
</reference>
<feature type="domain" description="Methyltransferase" evidence="2">
    <location>
        <begin position="163"/>
        <end position="382"/>
    </location>
</feature>
<dbReference type="CTD" id="51093"/>
<evidence type="ECO:0000259" key="2">
    <source>
        <dbReference type="Pfam" id="PF13679"/>
    </source>
</evidence>
<feature type="region of interest" description="Disordered" evidence="1">
    <location>
        <begin position="281"/>
        <end position="312"/>
    </location>
</feature>
<dbReference type="Ensembl" id="ENSCVAT00000025253.1">
    <property type="protein sequence ID" value="ENSCVAP00000016771.1"/>
    <property type="gene ID" value="ENSCVAG00000019768.1"/>
</dbReference>
<proteinExistence type="predicted"/>
<dbReference type="InterPro" id="IPR052220">
    <property type="entry name" value="METTL25"/>
</dbReference>
<dbReference type="Pfam" id="PF13679">
    <property type="entry name" value="Methyltransf_32"/>
    <property type="match status" value="1"/>
</dbReference>
<name>A0A3Q2DCJ7_CYPVA</name>
<reference evidence="3" key="2">
    <citation type="submission" date="2025-09" db="UniProtKB">
        <authorList>
            <consortium name="Ensembl"/>
        </authorList>
    </citation>
    <scope>IDENTIFICATION</scope>
</reference>
<dbReference type="KEGG" id="cvg:107082991"/>
<dbReference type="PANTHER" id="PTHR12496:SF2">
    <property type="entry name" value="METHYLTRANSFERASE-LIKE PROTEIN 25B"/>
    <property type="match status" value="1"/>
</dbReference>
<dbReference type="InterPro" id="IPR020596">
    <property type="entry name" value="rRNA_Ade_Mease_Trfase_CS"/>
</dbReference>
<dbReference type="GeneID" id="107082991"/>
<evidence type="ECO:0000313" key="4">
    <source>
        <dbReference type="Proteomes" id="UP000265020"/>
    </source>
</evidence>
<dbReference type="InterPro" id="IPR029063">
    <property type="entry name" value="SAM-dependent_MTases_sf"/>
</dbReference>
<dbReference type="GO" id="GO:0000179">
    <property type="term" value="F:rRNA (adenine-N6,N6-)-dimethyltransferase activity"/>
    <property type="evidence" value="ECO:0007669"/>
    <property type="project" value="InterPro"/>
</dbReference>
<dbReference type="RefSeq" id="XP_015227442.1">
    <property type="nucleotide sequence ID" value="XM_015371956.1"/>
</dbReference>
<protein>
    <submittedName>
        <fullName evidence="3">Methyltransferase like 25B</fullName>
    </submittedName>
</protein>
<evidence type="ECO:0000256" key="1">
    <source>
        <dbReference type="SAM" id="MobiDB-lite"/>
    </source>
</evidence>
<dbReference type="Proteomes" id="UP000265020">
    <property type="component" value="Unassembled WGS sequence"/>
</dbReference>
<dbReference type="GeneTree" id="ENSGT00530000063745"/>
<dbReference type="OrthoDB" id="5875367at2759"/>
<dbReference type="PROSITE" id="PS01131">
    <property type="entry name" value="RRNA_A_DIMETH"/>
    <property type="match status" value="1"/>
</dbReference>
<dbReference type="AlphaFoldDB" id="A0A3Q2DCJ7"/>
<sequence>MLTYVSISLGKSLMSAQQPLPTTQDVGEFTATFTAEQQRELAKKITAFLSHYGYLSDSFIIEFFTENLWQTLPSAWQAVLQDLSYLQTADLLLDASPGDRRYPSVWPLSLLAFRSTAHALAFPRGSRPQRGRATGSGKPDEFLKNHSQSSLLGHIFRKHVKPKKQHEIRKLGVLVKQLCDQTGCKKVVDVGSGQGHLTRFLSFGLGLSVTAIEADHTLAAMASRYDAELLWVLEKENRKKGCSFQLPEEHCVPRHIAGWVNPKASWEAFIKQLKDADHVIEGPQSWSGPSKKRRSDVTQNSKPGGFSLNPNMADGEQILSEGSCSSDIQSVSVMNPEECCDFVLTGLHACGDLSATLLRHFVSCPRVRGITSVACCYMKITTKENPAPPGLISPPTPPTPSSESFPFEFGYPMSSWVRGLHGHQLSYKAREGACHAVEDYVRRLREESQLLKTHCYRAILETFIREARPDLRRAGIQTIKKAHLLAFTEYARLGLPRVGLPSDLPLDQERVEAMLKQQNKVVVYFSLSLLLAPVVETLVLLDRMIYLEENGVKSQLIPLFNPNFSPRNFVLVALKPSR</sequence>
<dbReference type="SUPFAM" id="SSF53335">
    <property type="entry name" value="S-adenosyl-L-methionine-dependent methyltransferases"/>
    <property type="match status" value="1"/>
</dbReference>
<dbReference type="InterPro" id="IPR025714">
    <property type="entry name" value="Methyltranfer_dom"/>
</dbReference>
<dbReference type="STRING" id="28743.ENSCVAP00000016771"/>
<dbReference type="OMA" id="IVGLHPC"/>
<organism evidence="3 4">
    <name type="scientific">Cyprinodon variegatus</name>
    <name type="common">Sheepshead minnow</name>
    <dbReference type="NCBI Taxonomy" id="28743"/>
    <lineage>
        <taxon>Eukaryota</taxon>
        <taxon>Metazoa</taxon>
        <taxon>Chordata</taxon>
        <taxon>Craniata</taxon>
        <taxon>Vertebrata</taxon>
        <taxon>Euteleostomi</taxon>
        <taxon>Actinopterygii</taxon>
        <taxon>Neopterygii</taxon>
        <taxon>Teleostei</taxon>
        <taxon>Neoteleostei</taxon>
        <taxon>Acanthomorphata</taxon>
        <taxon>Ovalentaria</taxon>
        <taxon>Atherinomorphae</taxon>
        <taxon>Cyprinodontiformes</taxon>
        <taxon>Cyprinodontidae</taxon>
        <taxon>Cyprinodon</taxon>
    </lineage>
</organism>
<keyword evidence="4" id="KW-1185">Reference proteome</keyword>
<dbReference type="PANTHER" id="PTHR12496">
    <property type="entry name" value="CGI-41 METHYLTRANSFERASE"/>
    <property type="match status" value="1"/>
</dbReference>